<reference evidence="5 6" key="1">
    <citation type="submission" date="2019-03" db="EMBL/GenBank/DDBJ databases">
        <title>The complete genome sequence of Neokomagataea sp. Jb2 NBRC113641.</title>
        <authorList>
            <person name="Chua K.-O."/>
            <person name="Chan K.-G."/>
            <person name="See-Too W.-S."/>
        </authorList>
    </citation>
    <scope>NUCLEOTIDE SEQUENCE [LARGE SCALE GENOMIC DNA]</scope>
    <source>
        <strain evidence="5 6">Jb2</strain>
    </source>
</reference>
<comment type="caution">
    <text evidence="5">The sequence shown here is derived from an EMBL/GenBank/DDBJ whole genome shotgun (WGS) entry which is preliminary data.</text>
</comment>
<comment type="similarity">
    <text evidence="2">Belongs to the virb1 family.</text>
</comment>
<feature type="signal peptide" evidence="3">
    <location>
        <begin position="1"/>
        <end position="40"/>
    </location>
</feature>
<proteinExistence type="inferred from homology"/>
<organism evidence="5 6">
    <name type="scientific">Oecophyllibacter saccharovorans</name>
    <dbReference type="NCBI Taxonomy" id="2558360"/>
    <lineage>
        <taxon>Bacteria</taxon>
        <taxon>Pseudomonadati</taxon>
        <taxon>Pseudomonadota</taxon>
        <taxon>Alphaproteobacteria</taxon>
        <taxon>Acetobacterales</taxon>
        <taxon>Acetobacteraceae</taxon>
        <taxon>Oecophyllibacter</taxon>
    </lineage>
</organism>
<comment type="similarity">
    <text evidence="1">Belongs to the transglycosylase Slt family.</text>
</comment>
<sequence>MRRILASVPVVSVRTAMVSAALLAGASTSLTLCLACPALAHREPTATPPEVASLVTPLHASQAGGGGNAEGQLTSFAPYRSGQGVAPAFPQPLSPSAVNRYREIFRVLREGNARKAVKLAAALGASETEADSVVLPDLLAELYLHTDADPSVAELRAWLHAYPHAPDAPAIRALLEKRAPHLARTLPAVRAHILLPGARTPAPAAARTGASQPPAALPFRSSYGGLVRNPLLDRTVSEWSSSGITGAENALRLIDATPGMTNPYAAQLYGEIALSLLSQGQVHDAFRIGMRGMKRGEQKYGFPAFIAGLAAWKTGKTDNAHALFAQAADAPVLEPGVRAGAAFWAARAARNRHVRLVWLKRAAARKGDVSADASSSDASGVEAGDGKAFYALLARHWLATETEKSPTQKFSNRLRLFRQRLIGFFRAHSSKSARPSGRGRMMGEIDLAAVSTLSEGRHFFALLQLGEQGRAEALVRRMWPDIRNDPMRARSLAVVTRTAGMSGLAAQMEAALDRLHPVQEPVFSQPQKSASNTAEDVGRREGPSLISAQLKPQHGFRLDPALVYGVVRMESNFDTQAQSSAGARGLMQIRPQTASFIVASRITYDQHGQPVIPVVPGIEKRLTEPAYNLEVGQLYLLYLAGATGVEFAPAESVPGGSLPKTAQLRSLPPNSSLVANKPVEGDLLHVLASYNAGPGAILHWEARQDAIMDPLYFMEVLPNDETRHYVHGVLSATWRYAQEMGLDTPSLSALSQGRWPSVGAERQLGNTPS</sequence>
<gene>
    <name evidence="5" type="ORF">E3202_03440</name>
</gene>
<evidence type="ECO:0000313" key="6">
    <source>
        <dbReference type="Proteomes" id="UP000315037"/>
    </source>
</evidence>
<evidence type="ECO:0000256" key="1">
    <source>
        <dbReference type="ARBA" id="ARBA00007734"/>
    </source>
</evidence>
<dbReference type="Pfam" id="PF01464">
    <property type="entry name" value="SLT"/>
    <property type="match status" value="1"/>
</dbReference>
<evidence type="ECO:0000313" key="5">
    <source>
        <dbReference type="EMBL" id="TPW35980.1"/>
    </source>
</evidence>
<name>A0A506URK7_9PROT</name>
<accession>A0A506URK7</accession>
<dbReference type="Proteomes" id="UP000315037">
    <property type="component" value="Unassembled WGS sequence"/>
</dbReference>
<dbReference type="InterPro" id="IPR023346">
    <property type="entry name" value="Lysozyme-like_dom_sf"/>
</dbReference>
<evidence type="ECO:0000256" key="2">
    <source>
        <dbReference type="ARBA" id="ARBA00009387"/>
    </source>
</evidence>
<evidence type="ECO:0000259" key="4">
    <source>
        <dbReference type="Pfam" id="PF01464"/>
    </source>
</evidence>
<dbReference type="PANTHER" id="PTHR37423:SF2">
    <property type="entry name" value="MEMBRANE-BOUND LYTIC MUREIN TRANSGLYCOSYLASE C"/>
    <property type="match status" value="1"/>
</dbReference>
<dbReference type="EMBL" id="SORZ01000001">
    <property type="protein sequence ID" value="TPW35980.1"/>
    <property type="molecule type" value="Genomic_DNA"/>
</dbReference>
<dbReference type="InterPro" id="IPR008258">
    <property type="entry name" value="Transglycosylase_SLT_dom_1"/>
</dbReference>
<keyword evidence="6" id="KW-1185">Reference proteome</keyword>
<dbReference type="SUPFAM" id="SSF53955">
    <property type="entry name" value="Lysozyme-like"/>
    <property type="match status" value="1"/>
</dbReference>
<keyword evidence="3" id="KW-0732">Signal</keyword>
<evidence type="ECO:0000256" key="3">
    <source>
        <dbReference type="SAM" id="SignalP"/>
    </source>
</evidence>
<dbReference type="AlphaFoldDB" id="A0A506URK7"/>
<feature type="chain" id="PRO_5021189068" evidence="3">
    <location>
        <begin position="41"/>
        <end position="769"/>
    </location>
</feature>
<feature type="domain" description="Transglycosylase SLT" evidence="4">
    <location>
        <begin position="553"/>
        <end position="705"/>
    </location>
</feature>
<protein>
    <submittedName>
        <fullName evidence="5">Lytic transglycosylase domain-containing protein</fullName>
    </submittedName>
</protein>
<dbReference type="Gene3D" id="1.10.530.10">
    <property type="match status" value="1"/>
</dbReference>
<dbReference type="PANTHER" id="PTHR37423">
    <property type="entry name" value="SOLUBLE LYTIC MUREIN TRANSGLYCOSYLASE-RELATED"/>
    <property type="match status" value="1"/>
</dbReference>